<comment type="caution">
    <text evidence="1">The sequence shown here is derived from an EMBL/GenBank/DDBJ whole genome shotgun (WGS) entry which is preliminary data.</text>
</comment>
<name>A0A8J2LAL4_9HEXA</name>
<evidence type="ECO:0000313" key="2">
    <source>
        <dbReference type="Proteomes" id="UP000708208"/>
    </source>
</evidence>
<feature type="non-terminal residue" evidence="1">
    <location>
        <position position="1"/>
    </location>
</feature>
<proteinExistence type="predicted"/>
<keyword evidence="2" id="KW-1185">Reference proteome</keyword>
<dbReference type="Proteomes" id="UP000708208">
    <property type="component" value="Unassembled WGS sequence"/>
</dbReference>
<reference evidence="1" key="1">
    <citation type="submission" date="2021-06" db="EMBL/GenBank/DDBJ databases">
        <authorList>
            <person name="Hodson N. C."/>
            <person name="Mongue J. A."/>
            <person name="Jaron S. K."/>
        </authorList>
    </citation>
    <scope>NUCLEOTIDE SEQUENCE</scope>
</reference>
<sequence>MSYLCDVILYWLLDSKEYSHLDQKLPKRFHYYMLFVVVNVPIYS</sequence>
<gene>
    <name evidence="1" type="ORF">AFUS01_LOCUS38506</name>
</gene>
<protein>
    <submittedName>
        <fullName evidence="1">Uncharacterized protein</fullName>
    </submittedName>
</protein>
<evidence type="ECO:0000313" key="1">
    <source>
        <dbReference type="EMBL" id="CAG7828588.1"/>
    </source>
</evidence>
<dbReference type="AlphaFoldDB" id="A0A8J2LAL4"/>
<accession>A0A8J2LAL4</accession>
<organism evidence="1 2">
    <name type="scientific">Allacma fusca</name>
    <dbReference type="NCBI Taxonomy" id="39272"/>
    <lineage>
        <taxon>Eukaryota</taxon>
        <taxon>Metazoa</taxon>
        <taxon>Ecdysozoa</taxon>
        <taxon>Arthropoda</taxon>
        <taxon>Hexapoda</taxon>
        <taxon>Collembola</taxon>
        <taxon>Symphypleona</taxon>
        <taxon>Sminthuridae</taxon>
        <taxon>Allacma</taxon>
    </lineage>
</organism>
<dbReference type="EMBL" id="CAJVCH010548120">
    <property type="protein sequence ID" value="CAG7828588.1"/>
    <property type="molecule type" value="Genomic_DNA"/>
</dbReference>